<dbReference type="PANTHER" id="PTHR18063:SF6">
    <property type="entry name" value="UBIQUITIN CARBOXYL-TERMINAL HYDROLASE"/>
    <property type="match status" value="1"/>
</dbReference>
<feature type="compositionally biased region" description="Polar residues" evidence="1">
    <location>
        <begin position="16"/>
        <end position="28"/>
    </location>
</feature>
<reference evidence="3 4" key="1">
    <citation type="submission" date="2016-07" db="EMBL/GenBank/DDBJ databases">
        <title>Pervasive Adenine N6-methylation of Active Genes in Fungi.</title>
        <authorList>
            <consortium name="DOE Joint Genome Institute"/>
            <person name="Mondo S.J."/>
            <person name="Dannebaum R.O."/>
            <person name="Kuo R.C."/>
            <person name="Labutti K."/>
            <person name="Haridas S."/>
            <person name="Kuo A."/>
            <person name="Salamov A."/>
            <person name="Ahrendt S.R."/>
            <person name="Lipzen A."/>
            <person name="Sullivan W."/>
            <person name="Andreopoulos W.B."/>
            <person name="Clum A."/>
            <person name="Lindquist E."/>
            <person name="Daum C."/>
            <person name="Ramamoorthy G.K."/>
            <person name="Gryganskyi A."/>
            <person name="Culley D."/>
            <person name="Magnuson J.K."/>
            <person name="James T.Y."/>
            <person name="O'Malley M.A."/>
            <person name="Stajich J.E."/>
            <person name="Spatafora J.W."/>
            <person name="Visel A."/>
            <person name="Grigoriev I.V."/>
        </authorList>
    </citation>
    <scope>NUCLEOTIDE SEQUENCE [LARGE SCALE GENOMIC DNA]</scope>
    <source>
        <strain evidence="3 4">NRRL 3301</strain>
    </source>
</reference>
<dbReference type="Proteomes" id="UP000242146">
    <property type="component" value="Unassembled WGS sequence"/>
</dbReference>
<proteinExistence type="predicted"/>
<evidence type="ECO:0000259" key="2">
    <source>
        <dbReference type="Pfam" id="PF04424"/>
    </source>
</evidence>
<evidence type="ECO:0000313" key="4">
    <source>
        <dbReference type="Proteomes" id="UP000242146"/>
    </source>
</evidence>
<dbReference type="GO" id="GO:0071108">
    <property type="term" value="P:protein K48-linked deubiquitination"/>
    <property type="evidence" value="ECO:0007669"/>
    <property type="project" value="TreeGrafter"/>
</dbReference>
<dbReference type="AlphaFoldDB" id="A0A1X2GFR4"/>
<feature type="region of interest" description="Disordered" evidence="1">
    <location>
        <begin position="143"/>
        <end position="187"/>
    </location>
</feature>
<feature type="compositionally biased region" description="Basic residues" evidence="1">
    <location>
        <begin position="452"/>
        <end position="461"/>
    </location>
</feature>
<evidence type="ECO:0000313" key="3">
    <source>
        <dbReference type="EMBL" id="ORX52782.1"/>
    </source>
</evidence>
<dbReference type="GO" id="GO:0005829">
    <property type="term" value="C:cytosol"/>
    <property type="evidence" value="ECO:0007669"/>
    <property type="project" value="TreeGrafter"/>
</dbReference>
<dbReference type="EMBL" id="MCGT01000017">
    <property type="protein sequence ID" value="ORX52782.1"/>
    <property type="molecule type" value="Genomic_DNA"/>
</dbReference>
<evidence type="ECO:0000256" key="1">
    <source>
        <dbReference type="SAM" id="MobiDB-lite"/>
    </source>
</evidence>
<feature type="domain" description="MINDY deubiquitinase" evidence="2">
    <location>
        <begin position="68"/>
        <end position="390"/>
    </location>
</feature>
<feature type="compositionally biased region" description="Basic and acidic residues" evidence="1">
    <location>
        <begin position="418"/>
        <end position="428"/>
    </location>
</feature>
<dbReference type="GO" id="GO:1990380">
    <property type="term" value="F:K48-linked deubiquitinase activity"/>
    <property type="evidence" value="ECO:0007669"/>
    <property type="project" value="InterPro"/>
</dbReference>
<comment type="caution">
    <text evidence="3">The sequence shown here is derived from an EMBL/GenBank/DDBJ whole genome shotgun (WGS) entry which is preliminary data.</text>
</comment>
<feature type="region of interest" description="Disordered" evidence="1">
    <location>
        <begin position="418"/>
        <end position="461"/>
    </location>
</feature>
<keyword evidence="4" id="KW-1185">Reference proteome</keyword>
<accession>A0A1X2GFR4</accession>
<sequence length="461" mass="51036">MDNSTQDSPLPAASRSLAQSTSMDQLAKNQPDLSHSLQQVPSHNEQALETHAVNGPPNNNIVGPPAHEYLVKTMAWNDPGTRQERTVQIITQNENGPCPLICICNVLFIRGEMEIRPFGRPSVTFDYLVELLGDYLLTHAPTDAKAPDQNARDEPVLSSSPPEALDLASHAPQYPQPTTTACPPKKRHSTGEYVLTYRHNLDSALTLLPRLQSGLDMNVQFTSIRDFEPTAELALFDLFKVDLVHGWMVDPQDEETHRVVVEQCKSYNGVVECIVHGNEVTDGSSSSDEGKEKQSVDSAVHDGLVASTFLEDTATQLTYYGIDLLTDTLPKGSLVVLFRNNHFSTLYKHSETDRLFILVTDSGLVSEADIVWETLGDVDQGTSEFVDSHFLPPGTNQSEPNHANLSDLDYALAISMQEEEHRQHRQDQQQRQQPQQPQSGPPQQRIASTPGIKKKSSCLIS</sequence>
<dbReference type="GO" id="GO:0071944">
    <property type="term" value="C:cell periphery"/>
    <property type="evidence" value="ECO:0007669"/>
    <property type="project" value="TreeGrafter"/>
</dbReference>
<feature type="region of interest" description="Disordered" evidence="1">
    <location>
        <begin position="1"/>
        <end position="28"/>
    </location>
</feature>
<organism evidence="3 4">
    <name type="scientific">Hesseltinella vesiculosa</name>
    <dbReference type="NCBI Taxonomy" id="101127"/>
    <lineage>
        <taxon>Eukaryota</taxon>
        <taxon>Fungi</taxon>
        <taxon>Fungi incertae sedis</taxon>
        <taxon>Mucoromycota</taxon>
        <taxon>Mucoromycotina</taxon>
        <taxon>Mucoromycetes</taxon>
        <taxon>Mucorales</taxon>
        <taxon>Cunninghamellaceae</taxon>
        <taxon>Hesseltinella</taxon>
    </lineage>
</organism>
<dbReference type="STRING" id="101127.A0A1X2GFR4"/>
<dbReference type="PANTHER" id="PTHR18063">
    <property type="entry name" value="NF-E2 INDUCIBLE PROTEIN"/>
    <property type="match status" value="1"/>
</dbReference>
<dbReference type="OrthoDB" id="10261212at2759"/>
<dbReference type="GO" id="GO:0016807">
    <property type="term" value="F:cysteine-type carboxypeptidase activity"/>
    <property type="evidence" value="ECO:0007669"/>
    <property type="project" value="TreeGrafter"/>
</dbReference>
<feature type="compositionally biased region" description="Low complexity" evidence="1">
    <location>
        <begin position="429"/>
        <end position="445"/>
    </location>
</feature>
<gene>
    <name evidence="3" type="ORF">DM01DRAFT_1383943</name>
</gene>
<dbReference type="GO" id="GO:0004843">
    <property type="term" value="F:cysteine-type deubiquitinase activity"/>
    <property type="evidence" value="ECO:0007669"/>
    <property type="project" value="InterPro"/>
</dbReference>
<protein>
    <submittedName>
        <fullName evidence="3">DUF544-domain-containing protein</fullName>
    </submittedName>
</protein>
<dbReference type="InterPro" id="IPR007518">
    <property type="entry name" value="MINDY"/>
</dbReference>
<dbReference type="Pfam" id="PF04424">
    <property type="entry name" value="MINDY_DUB"/>
    <property type="match status" value="1"/>
</dbReference>
<dbReference type="InterPro" id="IPR033979">
    <property type="entry name" value="MINDY_domain"/>
</dbReference>
<name>A0A1X2GFR4_9FUNG</name>